<feature type="compositionally biased region" description="Basic and acidic residues" evidence="1">
    <location>
        <begin position="141"/>
        <end position="150"/>
    </location>
</feature>
<dbReference type="EMBL" id="LR824541">
    <property type="protein sequence ID" value="CAH1635144.1"/>
    <property type="molecule type" value="Genomic_DNA"/>
</dbReference>
<organism evidence="2 3">
    <name type="scientific">Spodoptera littoralis</name>
    <name type="common">Egyptian cotton leafworm</name>
    <dbReference type="NCBI Taxonomy" id="7109"/>
    <lineage>
        <taxon>Eukaryota</taxon>
        <taxon>Metazoa</taxon>
        <taxon>Ecdysozoa</taxon>
        <taxon>Arthropoda</taxon>
        <taxon>Hexapoda</taxon>
        <taxon>Insecta</taxon>
        <taxon>Pterygota</taxon>
        <taxon>Neoptera</taxon>
        <taxon>Endopterygota</taxon>
        <taxon>Lepidoptera</taxon>
        <taxon>Glossata</taxon>
        <taxon>Ditrysia</taxon>
        <taxon>Noctuoidea</taxon>
        <taxon>Noctuidae</taxon>
        <taxon>Amphipyrinae</taxon>
        <taxon>Spodoptera</taxon>
    </lineage>
</organism>
<name>A0A9P0HX53_SPOLI</name>
<feature type="compositionally biased region" description="Acidic residues" evidence="1">
    <location>
        <begin position="120"/>
        <end position="137"/>
    </location>
</feature>
<evidence type="ECO:0000313" key="3">
    <source>
        <dbReference type="Proteomes" id="UP001153321"/>
    </source>
</evidence>
<accession>A0A9P0HX53</accession>
<dbReference type="AlphaFoldDB" id="A0A9P0HX53"/>
<sequence>MPCGKRPLVKNWDKPKRIRMITPSRYEQTLDSVKVHWQNVIKELEMSYKDEQFWETNCDTVRELVGPVIFQRIAKIFDLPEETSQYQPKDQFVAPSKSEDFYVKKMAWKAGVSILGEGEPLVEEEEEAAQPVEESDWTESTVDHSDEKRTMQTSKTIHVSKSLSKMLSKSFSRFMSKVMAKPVSDKLSERVSAYTLPDSLAATDDDLNVRPGSAIEEMYHHHRRGPNPYFDMLYCTESETDMIKWKSKYKQKTFEVSASDEFSKRAEILAKKISNEFFDWWVSLGNVEFKSEIKRPEDIEALFQVWFDQHASRGLVLNPQIMPCVLRSIATSTGVQRACCLKALKRQIADDIKAETSPAHTMAFGKSLPHKLKHLPPQNNTRKMWRGVIIPEDLRTMSCVWEDIQHLTSTKAFQHWLMKHPQLPMPPFLKDIGSVAGDKKTPFVVPSDFVMKDKGTLAASNQELALPVSQFSLELKEVLSRLMNNQ</sequence>
<evidence type="ECO:0000313" key="2">
    <source>
        <dbReference type="EMBL" id="CAH1635144.1"/>
    </source>
</evidence>
<protein>
    <submittedName>
        <fullName evidence="2">Uncharacterized protein</fullName>
    </submittedName>
</protein>
<feature type="region of interest" description="Disordered" evidence="1">
    <location>
        <begin position="120"/>
        <end position="155"/>
    </location>
</feature>
<dbReference type="Proteomes" id="UP001153321">
    <property type="component" value="Chromosome 10"/>
</dbReference>
<keyword evidence="3" id="KW-1185">Reference proteome</keyword>
<reference evidence="2" key="1">
    <citation type="submission" date="2022-02" db="EMBL/GenBank/DDBJ databases">
        <authorList>
            <person name="King R."/>
        </authorList>
    </citation>
    <scope>NUCLEOTIDE SEQUENCE</scope>
</reference>
<evidence type="ECO:0000256" key="1">
    <source>
        <dbReference type="SAM" id="MobiDB-lite"/>
    </source>
</evidence>
<proteinExistence type="predicted"/>
<gene>
    <name evidence="2" type="ORF">SPLIT_LOCUS506</name>
</gene>